<protein>
    <recommendedName>
        <fullName evidence="4">Lipoprotein</fullName>
    </recommendedName>
</protein>
<feature type="chain" id="PRO_5021934247" description="Lipoprotein" evidence="1">
    <location>
        <begin position="20"/>
        <end position="218"/>
    </location>
</feature>
<evidence type="ECO:0000313" key="2">
    <source>
        <dbReference type="EMBL" id="TWF44625.1"/>
    </source>
</evidence>
<dbReference type="RefSeq" id="WP_145661819.1">
    <property type="nucleotide sequence ID" value="NZ_VIWO01000001.1"/>
</dbReference>
<dbReference type="Proteomes" id="UP000320811">
    <property type="component" value="Unassembled WGS sequence"/>
</dbReference>
<evidence type="ECO:0008006" key="4">
    <source>
        <dbReference type="Google" id="ProtNLM"/>
    </source>
</evidence>
<dbReference type="OrthoDB" id="666482at2"/>
<gene>
    <name evidence="2" type="ORF">FHW36_101545</name>
</gene>
<proteinExistence type="predicted"/>
<feature type="signal peptide" evidence="1">
    <location>
        <begin position="1"/>
        <end position="19"/>
    </location>
</feature>
<accession>A0A561Q2N4</accession>
<reference evidence="2 3" key="1">
    <citation type="submission" date="2019-06" db="EMBL/GenBank/DDBJ databases">
        <title>Sorghum-associated microbial communities from plants grown in Nebraska, USA.</title>
        <authorList>
            <person name="Schachtman D."/>
        </authorList>
    </citation>
    <scope>NUCLEOTIDE SEQUENCE [LARGE SCALE GENOMIC DNA]</scope>
    <source>
        <strain evidence="2 3">1209</strain>
    </source>
</reference>
<organism evidence="2 3">
    <name type="scientific">Chitinophaga polysaccharea</name>
    <dbReference type="NCBI Taxonomy" id="1293035"/>
    <lineage>
        <taxon>Bacteria</taxon>
        <taxon>Pseudomonadati</taxon>
        <taxon>Bacteroidota</taxon>
        <taxon>Chitinophagia</taxon>
        <taxon>Chitinophagales</taxon>
        <taxon>Chitinophagaceae</taxon>
        <taxon>Chitinophaga</taxon>
    </lineage>
</organism>
<evidence type="ECO:0000313" key="3">
    <source>
        <dbReference type="Proteomes" id="UP000320811"/>
    </source>
</evidence>
<name>A0A561Q2N4_9BACT</name>
<keyword evidence="1" id="KW-0732">Signal</keyword>
<evidence type="ECO:0000256" key="1">
    <source>
        <dbReference type="SAM" id="SignalP"/>
    </source>
</evidence>
<dbReference type="AlphaFoldDB" id="A0A561Q2N4"/>
<keyword evidence="3" id="KW-1185">Reference proteome</keyword>
<comment type="caution">
    <text evidence="2">The sequence shown here is derived from an EMBL/GenBank/DDBJ whole genome shotgun (WGS) entry which is preliminary data.</text>
</comment>
<dbReference type="EMBL" id="VIWO01000001">
    <property type="protein sequence ID" value="TWF44625.1"/>
    <property type="molecule type" value="Genomic_DNA"/>
</dbReference>
<sequence length="218" mass="23340">MKKCYVLIVMLAAVTLLFACSKEMSREGDNSQPPAGNCDYAPYTNGSSFSYVNVNSAKDTTHYTLTVSGDTTINGNVYKKIGNDSVFTCSACNTGIYTQVASILTFQGYKADDLKLTYLKDNVPVGTSWQDTISVSNGGISTSGIIQFTVTQKGVTKAVNGKDYAEVIAVRMDAYALVLGNAVPVGTLSTSYYGKGIGLIEADQEQDTTRIVSYTLMP</sequence>
<dbReference type="PROSITE" id="PS51257">
    <property type="entry name" value="PROKAR_LIPOPROTEIN"/>
    <property type="match status" value="1"/>
</dbReference>